<dbReference type="EMBL" id="NAJO01000010">
    <property type="protein sequence ID" value="OQO09683.1"/>
    <property type="molecule type" value="Genomic_DNA"/>
</dbReference>
<name>A0A1V8TE80_9PEZI</name>
<dbReference type="Proteomes" id="UP000192596">
    <property type="component" value="Unassembled WGS sequence"/>
</dbReference>
<evidence type="ECO:0000313" key="2">
    <source>
        <dbReference type="EMBL" id="OQO09683.1"/>
    </source>
</evidence>
<feature type="region of interest" description="Disordered" evidence="1">
    <location>
        <begin position="63"/>
        <end position="82"/>
    </location>
</feature>
<gene>
    <name evidence="2" type="ORF">B0A48_05085</name>
</gene>
<protein>
    <submittedName>
        <fullName evidence="2">Uncharacterized protein</fullName>
    </submittedName>
</protein>
<feature type="region of interest" description="Disordered" evidence="1">
    <location>
        <begin position="26"/>
        <end position="45"/>
    </location>
</feature>
<accession>A0A1V8TE80</accession>
<feature type="compositionally biased region" description="Low complexity" evidence="1">
    <location>
        <begin position="27"/>
        <end position="43"/>
    </location>
</feature>
<sequence length="302" mass="31190">MSLCTGTSSCIASRHFGSFAAGCVGDASNSSSRSSSRSSSSANGFRRVAWSCSLESTTARRGSAWDSLPTSPRSTNRTSDFGSLTSEQQRLFDGFEWARHSSIGSIGSDVVGWCPGPAGSAGSSTSLGWVTVDSVSEHSTGYLTSDRMFGPTMAGAEADETGNSPPASLLFESRSGPARFARNFSDRSSVEVYEGFGLREEEGEAPASAGVSTASSRSSYASTRSSQPASSRRLSDYGLGSPFIGWGSPAVQPSSESASEAESEPATAGSAPERTTAQERAAESGWAGTGELGTGLPRRLTV</sequence>
<keyword evidence="3" id="KW-1185">Reference proteome</keyword>
<dbReference type="InParanoid" id="A0A1V8TE80"/>
<proteinExistence type="predicted"/>
<evidence type="ECO:0000313" key="3">
    <source>
        <dbReference type="Proteomes" id="UP000192596"/>
    </source>
</evidence>
<organism evidence="2 3">
    <name type="scientific">Cryoendolithus antarcticus</name>
    <dbReference type="NCBI Taxonomy" id="1507870"/>
    <lineage>
        <taxon>Eukaryota</taxon>
        <taxon>Fungi</taxon>
        <taxon>Dikarya</taxon>
        <taxon>Ascomycota</taxon>
        <taxon>Pezizomycotina</taxon>
        <taxon>Dothideomycetes</taxon>
        <taxon>Dothideomycetidae</taxon>
        <taxon>Cladosporiales</taxon>
        <taxon>Cladosporiaceae</taxon>
        <taxon>Cryoendolithus</taxon>
    </lineage>
</organism>
<feature type="compositionally biased region" description="Polar residues" evidence="1">
    <location>
        <begin position="68"/>
        <end position="82"/>
    </location>
</feature>
<dbReference type="AlphaFoldDB" id="A0A1V8TE80"/>
<reference evidence="3" key="1">
    <citation type="submission" date="2017-03" db="EMBL/GenBank/DDBJ databases">
        <title>Genomes of endolithic fungi from Antarctica.</title>
        <authorList>
            <person name="Coleine C."/>
            <person name="Masonjones S."/>
            <person name="Stajich J.E."/>
        </authorList>
    </citation>
    <scope>NUCLEOTIDE SEQUENCE [LARGE SCALE GENOMIC DNA]</scope>
    <source>
        <strain evidence="3">CCFEE 5527</strain>
    </source>
</reference>
<comment type="caution">
    <text evidence="2">The sequence shown here is derived from an EMBL/GenBank/DDBJ whole genome shotgun (WGS) entry which is preliminary data.</text>
</comment>
<feature type="compositionally biased region" description="Low complexity" evidence="1">
    <location>
        <begin position="248"/>
        <end position="273"/>
    </location>
</feature>
<feature type="compositionally biased region" description="Low complexity" evidence="1">
    <location>
        <begin position="207"/>
        <end position="232"/>
    </location>
</feature>
<evidence type="ECO:0000256" key="1">
    <source>
        <dbReference type="SAM" id="MobiDB-lite"/>
    </source>
</evidence>
<feature type="region of interest" description="Disordered" evidence="1">
    <location>
        <begin position="201"/>
        <end position="302"/>
    </location>
</feature>